<dbReference type="EMBL" id="BMGL01000001">
    <property type="protein sequence ID" value="GGE03493.1"/>
    <property type="molecule type" value="Genomic_DNA"/>
</dbReference>
<feature type="signal peptide" evidence="1">
    <location>
        <begin position="1"/>
        <end position="23"/>
    </location>
</feature>
<evidence type="ECO:0000313" key="2">
    <source>
        <dbReference type="EMBL" id="GGE03493.1"/>
    </source>
</evidence>
<reference evidence="2 3" key="1">
    <citation type="journal article" date="2014" name="Int. J. Syst. Evol. Microbiol.">
        <title>Complete genome sequence of Corynebacterium casei LMG S-19264T (=DSM 44701T), isolated from a smear-ripened cheese.</title>
        <authorList>
            <consortium name="US DOE Joint Genome Institute (JGI-PGF)"/>
            <person name="Walter F."/>
            <person name="Albersmeier A."/>
            <person name="Kalinowski J."/>
            <person name="Ruckert C."/>
        </authorList>
    </citation>
    <scope>NUCLEOTIDE SEQUENCE [LARGE SCALE GENOMIC DNA]</scope>
    <source>
        <strain evidence="2 3">CGMCC 1.12925</strain>
    </source>
</reference>
<dbReference type="AlphaFoldDB" id="A0A917E695"/>
<organism evidence="2 3">
    <name type="scientific">Psychroflexus salis</name>
    <dbReference type="NCBI Taxonomy" id="1526574"/>
    <lineage>
        <taxon>Bacteria</taxon>
        <taxon>Pseudomonadati</taxon>
        <taxon>Bacteroidota</taxon>
        <taxon>Flavobacteriia</taxon>
        <taxon>Flavobacteriales</taxon>
        <taxon>Flavobacteriaceae</taxon>
        <taxon>Psychroflexus</taxon>
    </lineage>
</organism>
<proteinExistence type="predicted"/>
<evidence type="ECO:0000256" key="1">
    <source>
        <dbReference type="SAM" id="SignalP"/>
    </source>
</evidence>
<dbReference type="Pfam" id="PF11306">
    <property type="entry name" value="DUF3108"/>
    <property type="match status" value="1"/>
</dbReference>
<keyword evidence="1" id="KW-0732">Signal</keyword>
<comment type="caution">
    <text evidence="2">The sequence shown here is derived from an EMBL/GenBank/DDBJ whole genome shotgun (WGS) entry which is preliminary data.</text>
</comment>
<keyword evidence="3" id="KW-1185">Reference proteome</keyword>
<name>A0A917E695_9FLAO</name>
<dbReference type="RefSeq" id="WP_188404840.1">
    <property type="nucleotide sequence ID" value="NZ_BMGL01000001.1"/>
</dbReference>
<gene>
    <name evidence="2" type="ORF">GCM10010831_01430</name>
</gene>
<sequence length="264" mass="30774">MKFQFLYFLNLLLLFSIGFSSNAQNKQAFKSGEELKFKVKYGWFKTSEATLSISSTSLDGVPVYRIHGYGKSTGMLDWFFRVRDNFESYIDQKSGFPLKFIRKTNEGGHRKDRMIQFQHHLDSAIVNDYKRKTKSTHYIKKETQDMLSALYTLRNTVDENNLKEGEVFLLNLFFDEENFGFKAKFLREEVIETDFGKVKTLVFRPYVQAERVFKEEESVTIWVSKDQNKIPLKIEADLAVGSITASLDSYKNLAYPFTALLQNE</sequence>
<evidence type="ECO:0000313" key="3">
    <source>
        <dbReference type="Proteomes" id="UP000599688"/>
    </source>
</evidence>
<protein>
    <recommendedName>
        <fullName evidence="4">DUF3108 domain-containing protein</fullName>
    </recommendedName>
</protein>
<accession>A0A917E695</accession>
<feature type="chain" id="PRO_5037162338" description="DUF3108 domain-containing protein" evidence="1">
    <location>
        <begin position="24"/>
        <end position="264"/>
    </location>
</feature>
<evidence type="ECO:0008006" key="4">
    <source>
        <dbReference type="Google" id="ProtNLM"/>
    </source>
</evidence>
<dbReference type="InterPro" id="IPR021457">
    <property type="entry name" value="DUF3108"/>
</dbReference>
<dbReference type="Proteomes" id="UP000599688">
    <property type="component" value="Unassembled WGS sequence"/>
</dbReference>